<dbReference type="RefSeq" id="WP_198639455.1">
    <property type="nucleotide sequence ID" value="NZ_JAEHNY010000016.1"/>
</dbReference>
<accession>A0ABS0TMX5</accession>
<sequence length="214" mass="25565">MDKKIRSFFKNDSLKTQILATLIATTIIWIITVIFGIIKGLDFSSSIKWSIEILQYKINLFWFIILILGMLILNSRKNKMLLEKIQDLTYTKEQIDTKNKYIKQNIDKKLNISRFERFTDIYDYRRLKNHPYHEQYTLNDVESFVTILKEGNKNSDIYKVQNGMDGLIAELKQEGRIHRTVKNEIKEEIENCFTDKFLHQKEELSKVLDEIRVY</sequence>
<feature type="transmembrane region" description="Helical" evidence="1">
    <location>
        <begin position="53"/>
        <end position="73"/>
    </location>
</feature>
<gene>
    <name evidence="2" type="ORF">I6U50_15105</name>
</gene>
<name>A0ABS0TMX5_9FLAO</name>
<evidence type="ECO:0000313" key="2">
    <source>
        <dbReference type="EMBL" id="MBI6121353.1"/>
    </source>
</evidence>
<keyword evidence="1" id="KW-1133">Transmembrane helix</keyword>
<keyword evidence="1" id="KW-0812">Transmembrane</keyword>
<evidence type="ECO:0000313" key="3">
    <source>
        <dbReference type="Proteomes" id="UP000635665"/>
    </source>
</evidence>
<keyword evidence="3" id="KW-1185">Reference proteome</keyword>
<keyword evidence="1" id="KW-0472">Membrane</keyword>
<protein>
    <submittedName>
        <fullName evidence="2">Uncharacterized protein</fullName>
    </submittedName>
</protein>
<feature type="transmembrane region" description="Helical" evidence="1">
    <location>
        <begin position="20"/>
        <end position="41"/>
    </location>
</feature>
<proteinExistence type="predicted"/>
<evidence type="ECO:0000256" key="1">
    <source>
        <dbReference type="SAM" id="Phobius"/>
    </source>
</evidence>
<dbReference type="EMBL" id="JAEHNY010000016">
    <property type="protein sequence ID" value="MBI6121353.1"/>
    <property type="molecule type" value="Genomic_DNA"/>
</dbReference>
<comment type="caution">
    <text evidence="2">The sequence shown here is derived from an EMBL/GenBank/DDBJ whole genome shotgun (WGS) entry which is preliminary data.</text>
</comment>
<organism evidence="2 3">
    <name type="scientific">Salegentibacter maritimus</name>
    <dbReference type="NCBI Taxonomy" id="2794347"/>
    <lineage>
        <taxon>Bacteria</taxon>
        <taxon>Pseudomonadati</taxon>
        <taxon>Bacteroidota</taxon>
        <taxon>Flavobacteriia</taxon>
        <taxon>Flavobacteriales</taxon>
        <taxon>Flavobacteriaceae</taxon>
        <taxon>Salegentibacter</taxon>
    </lineage>
</organism>
<reference evidence="2 3" key="1">
    <citation type="submission" date="2020-12" db="EMBL/GenBank/DDBJ databases">
        <title>Salegentibacter orientalis sp. nov., isolated from costal sediment.</title>
        <authorList>
            <person name="Lian F.-B."/>
        </authorList>
    </citation>
    <scope>NUCLEOTIDE SEQUENCE [LARGE SCALE GENOMIC DNA]</scope>
    <source>
        <strain evidence="2 3">F60176</strain>
    </source>
</reference>
<dbReference type="Proteomes" id="UP000635665">
    <property type="component" value="Unassembled WGS sequence"/>
</dbReference>